<evidence type="ECO:0000313" key="1">
    <source>
        <dbReference type="EMBL" id="RNA28136.1"/>
    </source>
</evidence>
<accession>A0A3M7RX94</accession>
<dbReference type="AlphaFoldDB" id="A0A3M7RX94"/>
<organism evidence="1 2">
    <name type="scientific">Brachionus plicatilis</name>
    <name type="common">Marine rotifer</name>
    <name type="synonym">Brachionus muelleri</name>
    <dbReference type="NCBI Taxonomy" id="10195"/>
    <lineage>
        <taxon>Eukaryota</taxon>
        <taxon>Metazoa</taxon>
        <taxon>Spiralia</taxon>
        <taxon>Gnathifera</taxon>
        <taxon>Rotifera</taxon>
        <taxon>Eurotatoria</taxon>
        <taxon>Monogononta</taxon>
        <taxon>Pseudotrocha</taxon>
        <taxon>Ploima</taxon>
        <taxon>Brachionidae</taxon>
        <taxon>Brachionus</taxon>
    </lineage>
</organism>
<reference evidence="1 2" key="1">
    <citation type="journal article" date="2018" name="Sci. Rep.">
        <title>Genomic signatures of local adaptation to the degree of environmental predictability in rotifers.</title>
        <authorList>
            <person name="Franch-Gras L."/>
            <person name="Hahn C."/>
            <person name="Garcia-Roger E.M."/>
            <person name="Carmona M.J."/>
            <person name="Serra M."/>
            <person name="Gomez A."/>
        </authorList>
    </citation>
    <scope>NUCLEOTIDE SEQUENCE [LARGE SCALE GENOMIC DNA]</scope>
    <source>
        <strain evidence="1">HYR1</strain>
    </source>
</reference>
<keyword evidence="2" id="KW-1185">Reference proteome</keyword>
<protein>
    <submittedName>
        <fullName evidence="1">Uncharacterized protein</fullName>
    </submittedName>
</protein>
<comment type="caution">
    <text evidence="1">The sequence shown here is derived from an EMBL/GenBank/DDBJ whole genome shotgun (WGS) entry which is preliminary data.</text>
</comment>
<dbReference type="EMBL" id="REGN01002429">
    <property type="protein sequence ID" value="RNA28136.1"/>
    <property type="molecule type" value="Genomic_DNA"/>
</dbReference>
<dbReference type="Proteomes" id="UP000276133">
    <property type="component" value="Unassembled WGS sequence"/>
</dbReference>
<sequence>MKRNDMLYTHLNICRLKKALPSNFKEKGNPKFRRLVAILVLLKKEYFCNTFIFHLFTFNI</sequence>
<proteinExistence type="predicted"/>
<name>A0A3M7RX94_BRAPC</name>
<gene>
    <name evidence="1" type="ORF">BpHYR1_052122</name>
</gene>
<evidence type="ECO:0000313" key="2">
    <source>
        <dbReference type="Proteomes" id="UP000276133"/>
    </source>
</evidence>